<sequence>MRNTAPCTPSRPVNYLSSMMDGRPLRNAAHLPPIAADRRLQPTGRAMLRAVEPVGVRVLPVMQS</sequence>
<keyword evidence="2" id="KW-1185">Reference proteome</keyword>
<reference evidence="1 2" key="1">
    <citation type="submission" date="2019-05" db="EMBL/GenBank/DDBJ databases">
        <title>Another draft genome of Portunus trituberculatus and its Hox gene families provides insights of decapod evolution.</title>
        <authorList>
            <person name="Jeong J.-H."/>
            <person name="Song I."/>
            <person name="Kim S."/>
            <person name="Choi T."/>
            <person name="Kim D."/>
            <person name="Ryu S."/>
            <person name="Kim W."/>
        </authorList>
    </citation>
    <scope>NUCLEOTIDE SEQUENCE [LARGE SCALE GENOMIC DNA]</scope>
    <source>
        <tissue evidence="1">Muscle</tissue>
    </source>
</reference>
<dbReference type="EMBL" id="VSRR010081459">
    <property type="protein sequence ID" value="MPC89570.1"/>
    <property type="molecule type" value="Genomic_DNA"/>
</dbReference>
<proteinExistence type="predicted"/>
<protein>
    <submittedName>
        <fullName evidence="1">Uncharacterized protein</fullName>
    </submittedName>
</protein>
<evidence type="ECO:0000313" key="1">
    <source>
        <dbReference type="EMBL" id="MPC89570.1"/>
    </source>
</evidence>
<name>A0A5B7IYI0_PORTR</name>
<dbReference type="Proteomes" id="UP000324222">
    <property type="component" value="Unassembled WGS sequence"/>
</dbReference>
<accession>A0A5B7IYI0</accession>
<gene>
    <name evidence="1" type="ORF">E2C01_084524</name>
</gene>
<organism evidence="1 2">
    <name type="scientific">Portunus trituberculatus</name>
    <name type="common">Swimming crab</name>
    <name type="synonym">Neptunus trituberculatus</name>
    <dbReference type="NCBI Taxonomy" id="210409"/>
    <lineage>
        <taxon>Eukaryota</taxon>
        <taxon>Metazoa</taxon>
        <taxon>Ecdysozoa</taxon>
        <taxon>Arthropoda</taxon>
        <taxon>Crustacea</taxon>
        <taxon>Multicrustacea</taxon>
        <taxon>Malacostraca</taxon>
        <taxon>Eumalacostraca</taxon>
        <taxon>Eucarida</taxon>
        <taxon>Decapoda</taxon>
        <taxon>Pleocyemata</taxon>
        <taxon>Brachyura</taxon>
        <taxon>Eubrachyura</taxon>
        <taxon>Portunoidea</taxon>
        <taxon>Portunidae</taxon>
        <taxon>Portuninae</taxon>
        <taxon>Portunus</taxon>
    </lineage>
</organism>
<evidence type="ECO:0000313" key="2">
    <source>
        <dbReference type="Proteomes" id="UP000324222"/>
    </source>
</evidence>
<dbReference type="AlphaFoldDB" id="A0A5B7IYI0"/>
<comment type="caution">
    <text evidence="1">The sequence shown here is derived from an EMBL/GenBank/DDBJ whole genome shotgun (WGS) entry which is preliminary data.</text>
</comment>